<evidence type="ECO:0000313" key="1">
    <source>
        <dbReference type="EnsemblPlants" id="AET1Gv20912700.10"/>
    </source>
</evidence>
<reference evidence="2" key="2">
    <citation type="journal article" date="2017" name="Nat. Plants">
        <title>The Aegilops tauschii genome reveals multiple impacts of transposons.</title>
        <authorList>
            <person name="Zhao G."/>
            <person name="Zou C."/>
            <person name="Li K."/>
            <person name="Wang K."/>
            <person name="Li T."/>
            <person name="Gao L."/>
            <person name="Zhang X."/>
            <person name="Wang H."/>
            <person name="Yang Z."/>
            <person name="Liu X."/>
            <person name="Jiang W."/>
            <person name="Mao L."/>
            <person name="Kong X."/>
            <person name="Jiao Y."/>
            <person name="Jia J."/>
        </authorList>
    </citation>
    <scope>NUCLEOTIDE SEQUENCE [LARGE SCALE GENOMIC DNA]</scope>
    <source>
        <strain evidence="2">cv. AL8/78</strain>
    </source>
</reference>
<reference evidence="1" key="5">
    <citation type="journal article" date="2021" name="G3 (Bethesda)">
        <title>Aegilops tauschii genome assembly Aet v5.0 features greater sequence contiguity and improved annotation.</title>
        <authorList>
            <person name="Wang L."/>
            <person name="Zhu T."/>
            <person name="Rodriguez J.C."/>
            <person name="Deal K.R."/>
            <person name="Dubcovsky J."/>
            <person name="McGuire P.E."/>
            <person name="Lux T."/>
            <person name="Spannagl M."/>
            <person name="Mayer K.F.X."/>
            <person name="Baldrich P."/>
            <person name="Meyers B.C."/>
            <person name="Huo N."/>
            <person name="Gu Y.Q."/>
            <person name="Zhou H."/>
            <person name="Devos K.M."/>
            <person name="Bennetzen J.L."/>
            <person name="Unver T."/>
            <person name="Budak H."/>
            <person name="Gulick P.J."/>
            <person name="Galiba G."/>
            <person name="Kalapos B."/>
            <person name="Nelson D.R."/>
            <person name="Li P."/>
            <person name="You F.M."/>
            <person name="Luo M.C."/>
            <person name="Dvorak J."/>
        </authorList>
    </citation>
    <scope>NUCLEOTIDE SEQUENCE [LARGE SCALE GENOMIC DNA]</scope>
    <source>
        <strain evidence="1">cv. AL8/78</strain>
    </source>
</reference>
<reference evidence="1" key="4">
    <citation type="submission" date="2019-03" db="UniProtKB">
        <authorList>
            <consortium name="EnsemblPlants"/>
        </authorList>
    </citation>
    <scope>IDENTIFICATION</scope>
</reference>
<sequence length="75" mass="8445">CGSHMLNLHKALLQVPTQGLVQQLLSWSEATDAYIHYRQPTFEDNCNQVHPPITSVVILCVWHVLSETKPIPLAL</sequence>
<reference evidence="1" key="3">
    <citation type="journal article" date="2017" name="Nature">
        <title>Genome sequence of the progenitor of the wheat D genome Aegilops tauschii.</title>
        <authorList>
            <person name="Luo M.C."/>
            <person name="Gu Y.Q."/>
            <person name="Puiu D."/>
            <person name="Wang H."/>
            <person name="Twardziok S.O."/>
            <person name="Deal K.R."/>
            <person name="Huo N."/>
            <person name="Zhu T."/>
            <person name="Wang L."/>
            <person name="Wang Y."/>
            <person name="McGuire P.E."/>
            <person name="Liu S."/>
            <person name="Long H."/>
            <person name="Ramasamy R.K."/>
            <person name="Rodriguez J.C."/>
            <person name="Van S.L."/>
            <person name="Yuan L."/>
            <person name="Wang Z."/>
            <person name="Xia Z."/>
            <person name="Xiao L."/>
            <person name="Anderson O.D."/>
            <person name="Ouyang S."/>
            <person name="Liang Y."/>
            <person name="Zimin A.V."/>
            <person name="Pertea G."/>
            <person name="Qi P."/>
            <person name="Bennetzen J.L."/>
            <person name="Dai X."/>
            <person name="Dawson M.W."/>
            <person name="Muller H.G."/>
            <person name="Kugler K."/>
            <person name="Rivarola-Duarte L."/>
            <person name="Spannagl M."/>
            <person name="Mayer K.F.X."/>
            <person name="Lu F.H."/>
            <person name="Bevan M.W."/>
            <person name="Leroy P."/>
            <person name="Li P."/>
            <person name="You F.M."/>
            <person name="Sun Q."/>
            <person name="Liu Z."/>
            <person name="Lyons E."/>
            <person name="Wicker T."/>
            <person name="Salzberg S.L."/>
            <person name="Devos K.M."/>
            <person name="Dvorak J."/>
        </authorList>
    </citation>
    <scope>NUCLEOTIDE SEQUENCE [LARGE SCALE GENOMIC DNA]</scope>
    <source>
        <strain evidence="1">cv. AL8/78</strain>
    </source>
</reference>
<reference evidence="2" key="1">
    <citation type="journal article" date="2014" name="Science">
        <title>Ancient hybridizations among the ancestral genomes of bread wheat.</title>
        <authorList>
            <consortium name="International Wheat Genome Sequencing Consortium,"/>
            <person name="Marcussen T."/>
            <person name="Sandve S.R."/>
            <person name="Heier L."/>
            <person name="Spannagl M."/>
            <person name="Pfeifer M."/>
            <person name="Jakobsen K.S."/>
            <person name="Wulff B.B."/>
            <person name="Steuernagel B."/>
            <person name="Mayer K.F."/>
            <person name="Olsen O.A."/>
        </authorList>
    </citation>
    <scope>NUCLEOTIDE SEQUENCE [LARGE SCALE GENOMIC DNA]</scope>
    <source>
        <strain evidence="2">cv. AL8/78</strain>
    </source>
</reference>
<evidence type="ECO:0000313" key="2">
    <source>
        <dbReference type="Proteomes" id="UP000015105"/>
    </source>
</evidence>
<dbReference type="AlphaFoldDB" id="A0A452ZTR2"/>
<name>A0A452ZTR2_AEGTS</name>
<dbReference type="Gramene" id="AET1Gv20912700.10">
    <property type="protein sequence ID" value="AET1Gv20912700.10"/>
    <property type="gene ID" value="AET1Gv20912700"/>
</dbReference>
<proteinExistence type="predicted"/>
<dbReference type="Proteomes" id="UP000015105">
    <property type="component" value="Chromosome 1D"/>
</dbReference>
<dbReference type="EnsemblPlants" id="AET1Gv20912700.10">
    <property type="protein sequence ID" value="AET1Gv20912700.10"/>
    <property type="gene ID" value="AET1Gv20912700"/>
</dbReference>
<accession>A0A452ZTR2</accession>
<keyword evidence="2" id="KW-1185">Reference proteome</keyword>
<protein>
    <submittedName>
        <fullName evidence="1">Uncharacterized protein</fullName>
    </submittedName>
</protein>
<organism evidence="1 2">
    <name type="scientific">Aegilops tauschii subsp. strangulata</name>
    <name type="common">Goatgrass</name>
    <dbReference type="NCBI Taxonomy" id="200361"/>
    <lineage>
        <taxon>Eukaryota</taxon>
        <taxon>Viridiplantae</taxon>
        <taxon>Streptophyta</taxon>
        <taxon>Embryophyta</taxon>
        <taxon>Tracheophyta</taxon>
        <taxon>Spermatophyta</taxon>
        <taxon>Magnoliopsida</taxon>
        <taxon>Liliopsida</taxon>
        <taxon>Poales</taxon>
        <taxon>Poaceae</taxon>
        <taxon>BOP clade</taxon>
        <taxon>Pooideae</taxon>
        <taxon>Triticodae</taxon>
        <taxon>Triticeae</taxon>
        <taxon>Triticinae</taxon>
        <taxon>Aegilops</taxon>
    </lineage>
</organism>